<dbReference type="PROSITE" id="PS51257">
    <property type="entry name" value="PROKAR_LIPOPROTEIN"/>
    <property type="match status" value="1"/>
</dbReference>
<feature type="region of interest" description="Disordered" evidence="1">
    <location>
        <begin position="52"/>
        <end position="82"/>
    </location>
</feature>
<dbReference type="Proteomes" id="UP000318384">
    <property type="component" value="Chromosome"/>
</dbReference>
<gene>
    <name evidence="2" type="ORF">V202x_49170</name>
</gene>
<feature type="compositionally biased region" description="Basic and acidic residues" evidence="1">
    <location>
        <begin position="55"/>
        <end position="71"/>
    </location>
</feature>
<evidence type="ECO:0008006" key="4">
    <source>
        <dbReference type="Google" id="ProtNLM"/>
    </source>
</evidence>
<keyword evidence="3" id="KW-1185">Reference proteome</keyword>
<accession>A0A517X1W0</accession>
<reference evidence="2 3" key="1">
    <citation type="submission" date="2019-03" db="EMBL/GenBank/DDBJ databases">
        <title>Deep-cultivation of Planctomycetes and their phenomic and genomic characterization uncovers novel biology.</title>
        <authorList>
            <person name="Wiegand S."/>
            <person name="Jogler M."/>
            <person name="Boedeker C."/>
            <person name="Pinto D."/>
            <person name="Vollmers J."/>
            <person name="Rivas-Marin E."/>
            <person name="Kohn T."/>
            <person name="Peeters S.H."/>
            <person name="Heuer A."/>
            <person name="Rast P."/>
            <person name="Oberbeckmann S."/>
            <person name="Bunk B."/>
            <person name="Jeske O."/>
            <person name="Meyerdierks A."/>
            <person name="Storesund J.E."/>
            <person name="Kallscheuer N."/>
            <person name="Luecker S."/>
            <person name="Lage O.M."/>
            <person name="Pohl T."/>
            <person name="Merkel B.J."/>
            <person name="Hornburger P."/>
            <person name="Mueller R.-W."/>
            <person name="Bruemmer F."/>
            <person name="Labrenz M."/>
            <person name="Spormann A.M."/>
            <person name="Op den Camp H."/>
            <person name="Overmann J."/>
            <person name="Amann R."/>
            <person name="Jetten M.S.M."/>
            <person name="Mascher T."/>
            <person name="Medema M.H."/>
            <person name="Devos D.P."/>
            <person name="Kaster A.-K."/>
            <person name="Ovreas L."/>
            <person name="Rohde M."/>
            <person name="Galperin M.Y."/>
            <person name="Jogler C."/>
        </authorList>
    </citation>
    <scope>NUCLEOTIDE SEQUENCE [LARGE SCALE GENOMIC DNA]</scope>
    <source>
        <strain evidence="2 3">V202</strain>
    </source>
</reference>
<dbReference type="AlphaFoldDB" id="A0A517X1W0"/>
<evidence type="ECO:0000313" key="3">
    <source>
        <dbReference type="Proteomes" id="UP000318384"/>
    </source>
</evidence>
<organism evidence="2 3">
    <name type="scientific">Gimesia aquarii</name>
    <dbReference type="NCBI Taxonomy" id="2527964"/>
    <lineage>
        <taxon>Bacteria</taxon>
        <taxon>Pseudomonadati</taxon>
        <taxon>Planctomycetota</taxon>
        <taxon>Planctomycetia</taxon>
        <taxon>Planctomycetales</taxon>
        <taxon>Planctomycetaceae</taxon>
        <taxon>Gimesia</taxon>
    </lineage>
</organism>
<proteinExistence type="predicted"/>
<name>A0A517X1W0_9PLAN</name>
<evidence type="ECO:0000256" key="1">
    <source>
        <dbReference type="SAM" id="MobiDB-lite"/>
    </source>
</evidence>
<sequence>MRLSQIISAVLFYSILSGCAGEEDPIEARLKEVGYTPDKIVSELELRITNLKKMPAREKRSQEGAKKDGTRNDGPGGNPFTFESIIDDIKHKINQLQERSGDDVNVLDQVKQKIEEGKLDSDTRQRVLSALQ</sequence>
<dbReference type="EMBL" id="CP037422">
    <property type="protein sequence ID" value="QDU11494.1"/>
    <property type="molecule type" value="Genomic_DNA"/>
</dbReference>
<evidence type="ECO:0000313" key="2">
    <source>
        <dbReference type="EMBL" id="QDU11494.1"/>
    </source>
</evidence>
<protein>
    <recommendedName>
        <fullName evidence="4">Lipoprotein</fullName>
    </recommendedName>
</protein>